<keyword evidence="2" id="KW-0460">Magnesium</keyword>
<comment type="caution">
    <text evidence="3">The sequence shown here is derived from an EMBL/GenBank/DDBJ whole genome shotgun (WGS) entry which is preliminary data.</text>
</comment>
<dbReference type="OrthoDB" id="4191603at2"/>
<evidence type="ECO:0000256" key="1">
    <source>
        <dbReference type="ARBA" id="ARBA00022679"/>
    </source>
</evidence>
<dbReference type="EC" id="2.5.1.31" evidence="2"/>
<feature type="active site" description="Proton acceptor" evidence="2">
    <location>
        <position position="60"/>
    </location>
</feature>
<dbReference type="GO" id="GO:0008360">
    <property type="term" value="P:regulation of cell shape"/>
    <property type="evidence" value="ECO:0007669"/>
    <property type="project" value="UniProtKB-KW"/>
</dbReference>
<keyword evidence="2" id="KW-0133">Cell shape</keyword>
<comment type="cofactor">
    <cofactor evidence="2">
        <name>Mg(2+)</name>
        <dbReference type="ChEBI" id="CHEBI:18420"/>
    </cofactor>
    <text evidence="2">Binds 2 magnesium ions per subunit.</text>
</comment>
<feature type="binding site" evidence="2">
    <location>
        <begin position="13"/>
        <end position="16"/>
    </location>
    <ligand>
        <name>substrate</name>
    </ligand>
</feature>
<dbReference type="RefSeq" id="WP_103075018.1">
    <property type="nucleotide sequence ID" value="NZ_NPZB01000001.1"/>
</dbReference>
<feature type="binding site" evidence="2">
    <location>
        <position position="29"/>
    </location>
    <ligand>
        <name>substrate</name>
    </ligand>
</feature>
<dbReference type="InterPro" id="IPR001441">
    <property type="entry name" value="UPP_synth-like"/>
</dbReference>
<dbReference type="PANTHER" id="PTHR10291:SF0">
    <property type="entry name" value="DEHYDRODOLICHYL DIPHOSPHATE SYNTHASE 2"/>
    <property type="match status" value="1"/>
</dbReference>
<feature type="binding site" evidence="2">
    <location>
        <begin position="57"/>
        <end position="59"/>
    </location>
    <ligand>
        <name>substrate</name>
    </ligand>
</feature>
<evidence type="ECO:0000313" key="4">
    <source>
        <dbReference type="Proteomes" id="UP000236220"/>
    </source>
</evidence>
<keyword evidence="1 2" id="KW-0808">Transferase</keyword>
<dbReference type="GO" id="GO:0005829">
    <property type="term" value="C:cytosol"/>
    <property type="evidence" value="ECO:0007669"/>
    <property type="project" value="TreeGrafter"/>
</dbReference>
<keyword evidence="2" id="KW-0573">Peptidoglycan synthesis</keyword>
<dbReference type="PROSITE" id="PS01066">
    <property type="entry name" value="UPP_SYNTHASE"/>
    <property type="match status" value="1"/>
</dbReference>
<feature type="binding site" evidence="2">
    <location>
        <begin position="186"/>
        <end position="188"/>
    </location>
    <ligand>
        <name>substrate</name>
    </ligand>
</feature>
<dbReference type="InterPro" id="IPR018520">
    <property type="entry name" value="UPP_synth-like_CS"/>
</dbReference>
<comment type="similarity">
    <text evidence="2">Belongs to the UPP synthase family.</text>
</comment>
<dbReference type="Proteomes" id="UP000236220">
    <property type="component" value="Unassembled WGS sequence"/>
</dbReference>
<dbReference type="InterPro" id="IPR036424">
    <property type="entry name" value="UPP_synth-like_sf"/>
</dbReference>
<dbReference type="GO" id="GO:0009252">
    <property type="term" value="P:peptidoglycan biosynthetic process"/>
    <property type="evidence" value="ECO:0007669"/>
    <property type="project" value="UniProtKB-UniRule"/>
</dbReference>
<dbReference type="CDD" id="cd00475">
    <property type="entry name" value="Cis_IPPS"/>
    <property type="match status" value="1"/>
</dbReference>
<keyword evidence="2" id="KW-0479">Metal-binding</keyword>
<feature type="binding site" evidence="2">
    <location>
        <position position="61"/>
    </location>
    <ligand>
        <name>substrate</name>
    </ligand>
</feature>
<feature type="binding site" evidence="2">
    <location>
        <position position="199"/>
    </location>
    <ligand>
        <name>Mg(2+)</name>
        <dbReference type="ChEBI" id="CHEBI:18420"/>
    </ligand>
</feature>
<feature type="active site" evidence="2">
    <location>
        <position position="12"/>
    </location>
</feature>
<dbReference type="EMBL" id="NPZB01000001">
    <property type="protein sequence ID" value="PNS09550.1"/>
    <property type="molecule type" value="Genomic_DNA"/>
</dbReference>
<name>A0A2K1Q3C8_9GAMM</name>
<dbReference type="SUPFAM" id="SSF64005">
    <property type="entry name" value="Undecaprenyl diphosphate synthase"/>
    <property type="match status" value="1"/>
</dbReference>
<feature type="binding site" evidence="2">
    <location>
        <position position="180"/>
    </location>
    <ligand>
        <name>substrate</name>
    </ligand>
</feature>
<comment type="function">
    <text evidence="2">Catalyzes the sequential condensation of isopentenyl diphosphate (IPP) with (2E,6E)-farnesyl diphosphate (E,E-FPP) to yield (2Z,6Z,10Z,14Z,18Z,22Z,26Z,30Z,34E,38E)-undecaprenyl diphosphate (di-trans,octa-cis-UPP). UPP is the precursor of glycosyl carrier lipid in the biosynthesis of bacterial cell wall polysaccharide components such as peptidoglycan and lipopolysaccharide.</text>
</comment>
<evidence type="ECO:0000313" key="3">
    <source>
        <dbReference type="EMBL" id="PNS09550.1"/>
    </source>
</evidence>
<dbReference type="HAMAP" id="MF_01139">
    <property type="entry name" value="ISPT"/>
    <property type="match status" value="1"/>
</dbReference>
<comment type="catalytic activity">
    <reaction evidence="2">
        <text>8 isopentenyl diphosphate + (2E,6E)-farnesyl diphosphate = di-trans,octa-cis-undecaprenyl diphosphate + 8 diphosphate</text>
        <dbReference type="Rhea" id="RHEA:27551"/>
        <dbReference type="ChEBI" id="CHEBI:33019"/>
        <dbReference type="ChEBI" id="CHEBI:58405"/>
        <dbReference type="ChEBI" id="CHEBI:128769"/>
        <dbReference type="ChEBI" id="CHEBI:175763"/>
        <dbReference type="EC" id="2.5.1.31"/>
    </reaction>
</comment>
<feature type="binding site" evidence="2">
    <location>
        <position position="17"/>
    </location>
    <ligand>
        <name>substrate</name>
    </ligand>
</feature>
<evidence type="ECO:0000256" key="2">
    <source>
        <dbReference type="HAMAP-Rule" id="MF_01139"/>
    </source>
</evidence>
<dbReference type="AlphaFoldDB" id="A0A2K1Q3C8"/>
<organism evidence="3 4">
    <name type="scientific">Solilutibacter silvestris</name>
    <dbReference type="NCBI Taxonomy" id="1645665"/>
    <lineage>
        <taxon>Bacteria</taxon>
        <taxon>Pseudomonadati</taxon>
        <taxon>Pseudomonadota</taxon>
        <taxon>Gammaproteobacteria</taxon>
        <taxon>Lysobacterales</taxon>
        <taxon>Lysobacteraceae</taxon>
        <taxon>Solilutibacter</taxon>
    </lineage>
</organism>
<dbReference type="GO" id="GO:0008834">
    <property type="term" value="F:ditrans,polycis-undecaprenyl-diphosphate synthase [(2E,6E)-farnesyl-diphosphate specific] activity"/>
    <property type="evidence" value="ECO:0007669"/>
    <property type="project" value="UniProtKB-UniRule"/>
</dbReference>
<protein>
    <recommendedName>
        <fullName evidence="2">Ditrans,polycis-undecaprenyl-diphosphate synthase ((2E,6E)-farnesyl-diphosphate specific)</fullName>
        <ecNumber evidence="2">2.5.1.31</ecNumber>
    </recommendedName>
    <alternativeName>
        <fullName evidence="2">Ditrans,polycis-undecaprenylcistransferase</fullName>
    </alternativeName>
    <alternativeName>
        <fullName evidence="2">Undecaprenyl diphosphate synthase</fullName>
        <shortName evidence="2">UDS</shortName>
    </alternativeName>
    <alternativeName>
        <fullName evidence="2">Undecaprenyl pyrophosphate synthase</fullName>
        <shortName evidence="2">UPP synthase</shortName>
    </alternativeName>
</protein>
<dbReference type="GO" id="GO:0000287">
    <property type="term" value="F:magnesium ion binding"/>
    <property type="evidence" value="ECO:0007669"/>
    <property type="project" value="UniProtKB-UniRule"/>
</dbReference>
<feature type="binding site" evidence="2">
    <location>
        <position position="63"/>
    </location>
    <ligand>
        <name>substrate</name>
    </ligand>
</feature>
<keyword evidence="2" id="KW-0961">Cell wall biogenesis/degradation</keyword>
<keyword evidence="4" id="KW-1185">Reference proteome</keyword>
<feature type="binding site" evidence="2">
    <location>
        <position position="25"/>
    </location>
    <ligand>
        <name>substrate</name>
    </ligand>
</feature>
<dbReference type="NCBIfam" id="TIGR00055">
    <property type="entry name" value="uppS"/>
    <property type="match status" value="1"/>
</dbReference>
<accession>A0A2K1Q3C8</accession>
<dbReference type="GO" id="GO:0016094">
    <property type="term" value="P:polyprenol biosynthetic process"/>
    <property type="evidence" value="ECO:0007669"/>
    <property type="project" value="TreeGrafter"/>
</dbReference>
<dbReference type="PANTHER" id="PTHR10291">
    <property type="entry name" value="DEHYDRODOLICHYL DIPHOSPHATE SYNTHASE FAMILY MEMBER"/>
    <property type="match status" value="1"/>
</dbReference>
<gene>
    <name evidence="2" type="primary">uppS</name>
    <name evidence="3" type="ORF">Lysil_1179</name>
</gene>
<proteinExistence type="inferred from homology"/>
<dbReference type="Pfam" id="PF01255">
    <property type="entry name" value="Prenyltransf"/>
    <property type="match status" value="1"/>
</dbReference>
<dbReference type="Gene3D" id="3.40.1180.10">
    <property type="entry name" value="Decaprenyl diphosphate synthase-like"/>
    <property type="match status" value="1"/>
</dbReference>
<reference evidence="3 4" key="1">
    <citation type="submission" date="2017-08" db="EMBL/GenBank/DDBJ databases">
        <title>Lysobacter sylvestris genome.</title>
        <authorList>
            <person name="Zhang D.-C."/>
            <person name="Albuquerque L."/>
            <person name="Franca L."/>
            <person name="Froufe H.J.C."/>
            <person name="Barroso C."/>
            <person name="Egas C."/>
            <person name="Da Costa M."/>
            <person name="Margesin R."/>
        </authorList>
    </citation>
    <scope>NUCLEOTIDE SEQUENCE [LARGE SCALE GENOMIC DNA]</scope>
    <source>
        <strain evidence="3 4">AM20-91</strain>
    </source>
</reference>
<dbReference type="FunFam" id="3.40.1180.10:FF:000001">
    <property type="entry name" value="(2E,6E)-farnesyl-diphosphate-specific ditrans,polycis-undecaprenyl-diphosphate synthase"/>
    <property type="match status" value="1"/>
</dbReference>
<sequence>MQTPRHVAIIMDGNGRWAEQRKRPRLIGHRAGARAVRDTIEFCIDHGVEALTLFAFSSENWARPQDEVSGLMRLFLSVLDREVDELARRGVRIRFIGEAQAFSPDIRKRMQTAEALTAGNSSLTLVIAANYGGRQDIAAAARALALDARDGRIDPDTIDEAMFATRVALADLPAVDLCIRTGGDLRISNFLLWQLAYAELWFTPTLWPDVDAATLQAAFDDFSRRQRRFGLTGAQVSQQQA</sequence>
<comment type="subunit">
    <text evidence="2">Homodimer.</text>
</comment>
<dbReference type="GO" id="GO:0071555">
    <property type="term" value="P:cell wall organization"/>
    <property type="evidence" value="ECO:0007669"/>
    <property type="project" value="UniProtKB-KW"/>
</dbReference>
<feature type="binding site" evidence="2">
    <location>
        <position position="12"/>
    </location>
    <ligand>
        <name>Mg(2+)</name>
        <dbReference type="ChEBI" id="CHEBI:18420"/>
    </ligand>
</feature>